<keyword evidence="1" id="KW-0175">Coiled coil</keyword>
<organism evidence="3 4">
    <name type="scientific">Cricetulus griseus</name>
    <name type="common">Chinese hamster</name>
    <name type="synonym">Cricetulus barabensis griseus</name>
    <dbReference type="NCBI Taxonomy" id="10029"/>
    <lineage>
        <taxon>Eukaryota</taxon>
        <taxon>Metazoa</taxon>
        <taxon>Chordata</taxon>
        <taxon>Craniata</taxon>
        <taxon>Vertebrata</taxon>
        <taxon>Euteleostomi</taxon>
        <taxon>Mammalia</taxon>
        <taxon>Eutheria</taxon>
        <taxon>Euarchontoglires</taxon>
        <taxon>Glires</taxon>
        <taxon>Rodentia</taxon>
        <taxon>Myomorpha</taxon>
        <taxon>Muroidea</taxon>
        <taxon>Cricetidae</taxon>
        <taxon>Cricetinae</taxon>
        <taxon>Cricetulus</taxon>
    </lineage>
</organism>
<accession>G3IKP4</accession>
<dbReference type="PaxDb" id="10029-XP_007653264.1"/>
<dbReference type="EMBL" id="JH003703">
    <property type="protein sequence ID" value="EGW13224.1"/>
    <property type="molecule type" value="Genomic_DNA"/>
</dbReference>
<feature type="domain" description="Disks large homolog 5 N-terminal" evidence="2">
    <location>
        <begin position="1"/>
        <end position="83"/>
    </location>
</feature>
<proteinExistence type="predicted"/>
<sequence>MEPSSQPALLTKKQVEEEMERLIMELQLMTSQRNELRDRLLFISEGTVDNRPYHKPNPFYEKLKLEHKQVMCELKIFEKENIEDSEKLSELTKETVFYR</sequence>
<dbReference type="STRING" id="10029.G3IKP4"/>
<reference evidence="4" key="1">
    <citation type="journal article" date="2011" name="Nat. Biotechnol.">
        <title>The genomic sequence of the Chinese hamster ovary (CHO)-K1 cell line.</title>
        <authorList>
            <person name="Xu X."/>
            <person name="Nagarajan H."/>
            <person name="Lewis N.E."/>
            <person name="Pan S."/>
            <person name="Cai Z."/>
            <person name="Liu X."/>
            <person name="Chen W."/>
            <person name="Xie M."/>
            <person name="Wang W."/>
            <person name="Hammond S."/>
            <person name="Andersen M.R."/>
            <person name="Neff N."/>
            <person name="Passarelli B."/>
            <person name="Koh W."/>
            <person name="Fan H.C."/>
            <person name="Wang J."/>
            <person name="Gui Y."/>
            <person name="Lee K.H."/>
            <person name="Betenbaugh M.J."/>
            <person name="Quake S.R."/>
            <person name="Famili I."/>
            <person name="Palsson B.O."/>
            <person name="Wang J."/>
        </authorList>
    </citation>
    <scope>NUCLEOTIDE SEQUENCE [LARGE SCALE GENOMIC DNA]</scope>
    <source>
        <strain evidence="4">CHO K1 cell line</strain>
    </source>
</reference>
<evidence type="ECO:0000313" key="4">
    <source>
        <dbReference type="Proteomes" id="UP000001075"/>
    </source>
</evidence>
<gene>
    <name evidence="3" type="ORF">I79_024447</name>
</gene>
<dbReference type="InterPro" id="IPR006907">
    <property type="entry name" value="DLG5_N"/>
</dbReference>
<dbReference type="Proteomes" id="UP000001075">
    <property type="component" value="Unassembled WGS sequence"/>
</dbReference>
<dbReference type="PANTHER" id="PTHR21558:SF13">
    <property type="entry name" value="MCG129800-RELATED"/>
    <property type="match status" value="1"/>
</dbReference>
<dbReference type="Pfam" id="PF04822">
    <property type="entry name" value="Takusan"/>
    <property type="match status" value="1"/>
</dbReference>
<evidence type="ECO:0000259" key="2">
    <source>
        <dbReference type="Pfam" id="PF04822"/>
    </source>
</evidence>
<evidence type="ECO:0000313" key="3">
    <source>
        <dbReference type="EMBL" id="EGW13224.1"/>
    </source>
</evidence>
<evidence type="ECO:0000256" key="1">
    <source>
        <dbReference type="SAM" id="Coils"/>
    </source>
</evidence>
<protein>
    <submittedName>
        <fullName evidence="3">Disks large-like 5</fullName>
    </submittedName>
</protein>
<dbReference type="PANTHER" id="PTHR21558">
    <property type="entry name" value="SPEER/SPETEX"/>
    <property type="match status" value="1"/>
</dbReference>
<name>G3IKP4_CRIGR</name>
<feature type="coiled-coil region" evidence="1">
    <location>
        <begin position="12"/>
        <end position="94"/>
    </location>
</feature>
<dbReference type="InParanoid" id="G3IKP4"/>
<dbReference type="AlphaFoldDB" id="G3IKP4"/>